<dbReference type="PROSITE" id="PS51360">
    <property type="entry name" value="PLUS3"/>
    <property type="match status" value="1"/>
</dbReference>
<evidence type="ECO:0000313" key="6">
    <source>
        <dbReference type="Proteomes" id="UP000187406"/>
    </source>
</evidence>
<dbReference type="Pfam" id="PF02201">
    <property type="entry name" value="SWIB"/>
    <property type="match status" value="1"/>
</dbReference>
<dbReference type="InterPro" id="IPR036885">
    <property type="entry name" value="SWIB_MDM2_dom_sf"/>
</dbReference>
<dbReference type="InterPro" id="IPR058668">
    <property type="entry name" value="NERD_dom"/>
</dbReference>
<dbReference type="InterPro" id="IPR004343">
    <property type="entry name" value="Plus-3_dom"/>
</dbReference>
<dbReference type="Gene3D" id="3.90.70.200">
    <property type="entry name" value="Plus-3 domain"/>
    <property type="match status" value="1"/>
</dbReference>
<dbReference type="InParanoid" id="A0A1Q3C9X0"/>
<dbReference type="OrthoDB" id="6415790at2759"/>
<evidence type="ECO:0000259" key="3">
    <source>
        <dbReference type="PROSITE" id="PS51360"/>
    </source>
</evidence>
<comment type="caution">
    <text evidence="5">The sequence shown here is derived from an EMBL/GenBank/DDBJ whole genome shotgun (WGS) entry which is preliminary data.</text>
</comment>
<dbReference type="PANTHER" id="PTHR46851">
    <property type="entry name" value="OS01G0884500 PROTEIN"/>
    <property type="match status" value="1"/>
</dbReference>
<evidence type="ECO:0000313" key="5">
    <source>
        <dbReference type="EMBL" id="GAV77046.1"/>
    </source>
</evidence>
<dbReference type="PANTHER" id="PTHR46851:SF11">
    <property type="entry name" value="GYF DOMAIN-CONTAINING PROTEIN"/>
    <property type="match status" value="1"/>
</dbReference>
<dbReference type="InterPro" id="IPR003169">
    <property type="entry name" value="GYF"/>
</dbReference>
<dbReference type="AlphaFoldDB" id="A0A1Q3C9X0"/>
<gene>
    <name evidence="5" type="ORF">CFOL_v3_20518</name>
</gene>
<dbReference type="CDD" id="cd10567">
    <property type="entry name" value="SWIB-MDM2_like"/>
    <property type="match status" value="1"/>
</dbReference>
<sequence length="534" mass="61569">MDSMTWVEEYEDDKQQWPPKCRRKRTKLKGGERKMEYIGWGSKQLIEFLESIGRYTSTNMSRYDVATIITDYANENNLFNLNQAKKENKKKKKIACDERLHSLFGKKSISRIKIHDLLEPHFAENQDASDSDDDLFSFSDDEDNTKFINNNSKKKFAVEHAPKSPYAAVIPDNIRLVYLKRSLVEDLLLKDPLSLPSKLAGSFVRVKSDPNDYLQPNSHLLLQVTCNSSPFHSYPTQFRILLQLSNFMKDIPLSMLSDDNFSKEECEDLCQRVKDGLLKRPTVVELEEKARILHEDVTKHWLMGEIALLQKLIDRANEKGWRKESFTLFEYMERRQLLQTPDEQSRLLSDVPKVVADEVEKEATSQDLPHRDSGKKGSSGSPVFIHRGASEIHICDTVANGSSPAGIHCSTDFPESHEFVADNHDEAQNQSTEIKSETFDGIHYEDMLERQVIYLSDDEGIEDSVVVDPLLHEDLVSLRWHYADPQGLTQGPFSLTSLRRWWDDTYFPTDFKVWRMGQTQDEAVLLIDVLRTTL</sequence>
<dbReference type="InterPro" id="IPR036128">
    <property type="entry name" value="Plus3-like_sf"/>
</dbReference>
<dbReference type="STRING" id="3775.A0A1Q3C9X0"/>
<dbReference type="InterPro" id="IPR045894">
    <property type="entry name" value="At5g08430-like"/>
</dbReference>
<feature type="non-terminal residue" evidence="5">
    <location>
        <position position="534"/>
    </location>
</feature>
<dbReference type="GO" id="GO:0003677">
    <property type="term" value="F:DNA binding"/>
    <property type="evidence" value="ECO:0007669"/>
    <property type="project" value="InterPro"/>
</dbReference>
<dbReference type="Pfam" id="PF02213">
    <property type="entry name" value="GYF"/>
    <property type="match status" value="1"/>
</dbReference>
<dbReference type="Pfam" id="PF25980">
    <property type="entry name" value="NERD_plant"/>
    <property type="match status" value="1"/>
</dbReference>
<dbReference type="SMART" id="SM00719">
    <property type="entry name" value="Plus3"/>
    <property type="match status" value="1"/>
</dbReference>
<proteinExistence type="predicted"/>
<dbReference type="SUPFAM" id="SSF159042">
    <property type="entry name" value="Plus3-like"/>
    <property type="match status" value="1"/>
</dbReference>
<reference evidence="6" key="1">
    <citation type="submission" date="2016-04" db="EMBL/GenBank/DDBJ databases">
        <title>Cephalotus genome sequencing.</title>
        <authorList>
            <person name="Fukushima K."/>
            <person name="Hasebe M."/>
            <person name="Fang X."/>
        </authorList>
    </citation>
    <scope>NUCLEOTIDE SEQUENCE [LARGE SCALE GENOMIC DNA]</scope>
    <source>
        <strain evidence="6">cv. St1</strain>
    </source>
</reference>
<protein>
    <submittedName>
        <fullName evidence="5">SWIB domain-containing protein/GYF domain-containing protein/Plus-3 domain-containing protein</fullName>
    </submittedName>
</protein>
<dbReference type="SMART" id="SM00444">
    <property type="entry name" value="GYF"/>
    <property type="match status" value="1"/>
</dbReference>
<evidence type="ECO:0000259" key="2">
    <source>
        <dbReference type="PROSITE" id="PS50829"/>
    </source>
</evidence>
<dbReference type="Gene3D" id="1.10.245.10">
    <property type="entry name" value="SWIB/MDM2 domain"/>
    <property type="match status" value="1"/>
</dbReference>
<dbReference type="FunCoup" id="A0A1Q3C9X0">
    <property type="interactions" value="433"/>
</dbReference>
<dbReference type="Pfam" id="PF03126">
    <property type="entry name" value="Plus-3"/>
    <property type="match status" value="1"/>
</dbReference>
<dbReference type="InterPro" id="IPR003121">
    <property type="entry name" value="SWIB_MDM2_domain"/>
</dbReference>
<evidence type="ECO:0000256" key="1">
    <source>
        <dbReference type="SAM" id="MobiDB-lite"/>
    </source>
</evidence>
<feature type="domain" description="DM2" evidence="4">
    <location>
        <begin position="34"/>
        <end position="124"/>
    </location>
</feature>
<dbReference type="PROSITE" id="PS51925">
    <property type="entry name" value="SWIB_MDM2"/>
    <property type="match status" value="1"/>
</dbReference>
<feature type="region of interest" description="Disordered" evidence="1">
    <location>
        <begin position="359"/>
        <end position="382"/>
    </location>
</feature>
<dbReference type="SUPFAM" id="SSF47592">
    <property type="entry name" value="SWIB/MDM2 domain"/>
    <property type="match status" value="1"/>
</dbReference>
<keyword evidence="6" id="KW-1185">Reference proteome</keyword>
<name>A0A1Q3C9X0_CEPFO</name>
<dbReference type="PROSITE" id="PS50829">
    <property type="entry name" value="GYF"/>
    <property type="match status" value="1"/>
</dbReference>
<evidence type="ECO:0000259" key="4">
    <source>
        <dbReference type="PROSITE" id="PS51925"/>
    </source>
</evidence>
<feature type="domain" description="GYF" evidence="2">
    <location>
        <begin position="477"/>
        <end position="531"/>
    </location>
</feature>
<feature type="domain" description="Plus3" evidence="3">
    <location>
        <begin position="168"/>
        <end position="298"/>
    </location>
</feature>
<dbReference type="Gene3D" id="3.30.1490.40">
    <property type="match status" value="1"/>
</dbReference>
<dbReference type="Proteomes" id="UP000187406">
    <property type="component" value="Unassembled WGS sequence"/>
</dbReference>
<accession>A0A1Q3C9X0</accession>
<organism evidence="5 6">
    <name type="scientific">Cephalotus follicularis</name>
    <name type="common">Albany pitcher plant</name>
    <dbReference type="NCBI Taxonomy" id="3775"/>
    <lineage>
        <taxon>Eukaryota</taxon>
        <taxon>Viridiplantae</taxon>
        <taxon>Streptophyta</taxon>
        <taxon>Embryophyta</taxon>
        <taxon>Tracheophyta</taxon>
        <taxon>Spermatophyta</taxon>
        <taxon>Magnoliopsida</taxon>
        <taxon>eudicotyledons</taxon>
        <taxon>Gunneridae</taxon>
        <taxon>Pentapetalae</taxon>
        <taxon>rosids</taxon>
        <taxon>fabids</taxon>
        <taxon>Oxalidales</taxon>
        <taxon>Cephalotaceae</taxon>
        <taxon>Cephalotus</taxon>
    </lineage>
</organism>
<dbReference type="SUPFAM" id="SSF55277">
    <property type="entry name" value="GYF domain"/>
    <property type="match status" value="1"/>
</dbReference>
<feature type="compositionally biased region" description="Basic and acidic residues" evidence="1">
    <location>
        <begin position="359"/>
        <end position="375"/>
    </location>
</feature>
<dbReference type="InterPro" id="IPR035445">
    <property type="entry name" value="GYF-like_dom_sf"/>
</dbReference>
<dbReference type="EMBL" id="BDDD01001563">
    <property type="protein sequence ID" value="GAV77046.1"/>
    <property type="molecule type" value="Genomic_DNA"/>
</dbReference>